<dbReference type="Pfam" id="PF20250">
    <property type="entry name" value="FapA_N"/>
    <property type="match status" value="1"/>
</dbReference>
<evidence type="ECO:0000259" key="2">
    <source>
        <dbReference type="Pfam" id="PF20250"/>
    </source>
</evidence>
<dbReference type="Pfam" id="PF03961">
    <property type="entry name" value="FapA"/>
    <property type="match status" value="1"/>
</dbReference>
<dbReference type="EMBL" id="CP095071">
    <property type="protein sequence ID" value="UOQ85601.1"/>
    <property type="molecule type" value="Genomic_DNA"/>
</dbReference>
<dbReference type="InterPro" id="IPR005646">
    <property type="entry name" value="FapA"/>
</dbReference>
<reference evidence="3 4" key="1">
    <citation type="submission" date="2022-04" db="EMBL/GenBank/DDBJ databases">
        <title>Gracilibacillus sp. isolated from saltern.</title>
        <authorList>
            <person name="Won M."/>
            <person name="Lee C.-M."/>
            <person name="Woen H.-Y."/>
            <person name="Kwon S.-W."/>
        </authorList>
    </citation>
    <scope>NUCLEOTIDE SEQUENCE [LARGE SCALE GENOMIC DNA]</scope>
    <source>
        <strain evidence="3 4">SSPM10-3</strain>
    </source>
</reference>
<evidence type="ECO:0000313" key="3">
    <source>
        <dbReference type="EMBL" id="UOQ85601.1"/>
    </source>
</evidence>
<gene>
    <name evidence="3" type="ORF">MUN87_01455</name>
</gene>
<dbReference type="RefSeq" id="WP_244745663.1">
    <property type="nucleotide sequence ID" value="NZ_CP095071.1"/>
</dbReference>
<name>A0ABY4GMJ5_9BACI</name>
<proteinExistence type="predicted"/>
<feature type="domain" description="Flagellar Assembly Protein A N-terminal region" evidence="2">
    <location>
        <begin position="9"/>
        <end position="174"/>
    </location>
</feature>
<dbReference type="PANTHER" id="PTHR38032:SF1">
    <property type="entry name" value="RNA-BINDING PROTEIN KHPB N-TERMINAL DOMAIN-CONTAINING PROTEIN"/>
    <property type="match status" value="1"/>
</dbReference>
<dbReference type="InterPro" id="IPR046866">
    <property type="entry name" value="FapA_N"/>
</dbReference>
<sequence>MSELKENIVIKVSHDRLSATLLLKKPELIDTLTFEEIQEVLNENNITYGILDLNKIDWKTQLTEEQRIVIAKGKVPVNGEDGKLLVRQSTENELGEEEKSSFRDVRKIPMVEVDDLLAQVIPPTEGEAGIDVFKQPLRPRKGKPLPITAGQNVNFDKDQLSYFALAAGQLSIVNHVIQVHPLYEVNGDLSLKTGNIEFNGSVSIKGNVPSGYRVKAKGDIIVYGIVEGSFLSADGNITIREGIAGMDKAKIHAAGDIEVAYINQAEVTAGRDLKVKKSIMQSQCEAQENIFCPNGNIIGGSCSAGKIIEVKNLGNMANLKTVLSFGVSKKIIDRVNKLNKKRTELDNNKQKLRMLGDQLIEKKKAVGELPAKERIMLLKQRNMFEITTEQLQQVTDELSELQFEISNFAGLKLFVRGRAYENVELFFGKYKRLLNQEHVHFEACLDEKEIVIQSSPSK</sequence>
<evidence type="ECO:0000256" key="1">
    <source>
        <dbReference type="SAM" id="Coils"/>
    </source>
</evidence>
<dbReference type="Proteomes" id="UP000831537">
    <property type="component" value="Chromosome"/>
</dbReference>
<feature type="coiled-coil region" evidence="1">
    <location>
        <begin position="328"/>
        <end position="355"/>
    </location>
</feature>
<organism evidence="3 4">
    <name type="scientific">Gracilibacillus salinarum</name>
    <dbReference type="NCBI Taxonomy" id="2932255"/>
    <lineage>
        <taxon>Bacteria</taxon>
        <taxon>Bacillati</taxon>
        <taxon>Bacillota</taxon>
        <taxon>Bacilli</taxon>
        <taxon>Bacillales</taxon>
        <taxon>Bacillaceae</taxon>
        <taxon>Gracilibacillus</taxon>
    </lineage>
</organism>
<keyword evidence="1" id="KW-0175">Coiled coil</keyword>
<dbReference type="PANTHER" id="PTHR38032">
    <property type="entry name" value="POLYMERASE-RELATED"/>
    <property type="match status" value="1"/>
</dbReference>
<accession>A0ABY4GMJ5</accession>
<keyword evidence="4" id="KW-1185">Reference proteome</keyword>
<protein>
    <submittedName>
        <fullName evidence="3">FapA family protein</fullName>
    </submittedName>
</protein>
<dbReference type="SUPFAM" id="SSF63848">
    <property type="entry name" value="Cell-division inhibitor MinC, C-terminal domain"/>
    <property type="match status" value="1"/>
</dbReference>
<evidence type="ECO:0000313" key="4">
    <source>
        <dbReference type="Proteomes" id="UP000831537"/>
    </source>
</evidence>
<dbReference type="InterPro" id="IPR036145">
    <property type="entry name" value="MinC_C_sf"/>
</dbReference>
<dbReference type="InterPro" id="IPR046865">
    <property type="entry name" value="FapA_b_solenoid"/>
</dbReference>